<feature type="region of interest" description="Disordered" evidence="1">
    <location>
        <begin position="1"/>
        <end position="79"/>
    </location>
</feature>
<organism evidence="2 3">
    <name type="scientific">Pleurodeles waltl</name>
    <name type="common">Iberian ribbed newt</name>
    <dbReference type="NCBI Taxonomy" id="8319"/>
    <lineage>
        <taxon>Eukaryota</taxon>
        <taxon>Metazoa</taxon>
        <taxon>Chordata</taxon>
        <taxon>Craniata</taxon>
        <taxon>Vertebrata</taxon>
        <taxon>Euteleostomi</taxon>
        <taxon>Amphibia</taxon>
        <taxon>Batrachia</taxon>
        <taxon>Caudata</taxon>
        <taxon>Salamandroidea</taxon>
        <taxon>Salamandridae</taxon>
        <taxon>Pleurodelinae</taxon>
        <taxon>Pleurodeles</taxon>
    </lineage>
</organism>
<dbReference type="Proteomes" id="UP001066276">
    <property type="component" value="Chromosome 12"/>
</dbReference>
<evidence type="ECO:0000256" key="1">
    <source>
        <dbReference type="SAM" id="MobiDB-lite"/>
    </source>
</evidence>
<comment type="caution">
    <text evidence="2">The sequence shown here is derived from an EMBL/GenBank/DDBJ whole genome shotgun (WGS) entry which is preliminary data.</text>
</comment>
<accession>A0AAV7L3F1</accession>
<gene>
    <name evidence="2" type="ORF">NDU88_003243</name>
</gene>
<dbReference type="AlphaFoldDB" id="A0AAV7L3F1"/>
<keyword evidence="3" id="KW-1185">Reference proteome</keyword>
<proteinExistence type="predicted"/>
<evidence type="ECO:0000313" key="2">
    <source>
        <dbReference type="EMBL" id="KAJ1083083.1"/>
    </source>
</evidence>
<name>A0AAV7L3F1_PLEWA</name>
<reference evidence="2" key="1">
    <citation type="journal article" date="2022" name="bioRxiv">
        <title>Sequencing and chromosome-scale assembly of the giantPleurodeles waltlgenome.</title>
        <authorList>
            <person name="Brown T."/>
            <person name="Elewa A."/>
            <person name="Iarovenko S."/>
            <person name="Subramanian E."/>
            <person name="Araus A.J."/>
            <person name="Petzold A."/>
            <person name="Susuki M."/>
            <person name="Suzuki K.-i.T."/>
            <person name="Hayashi T."/>
            <person name="Toyoda A."/>
            <person name="Oliveira C."/>
            <person name="Osipova E."/>
            <person name="Leigh N.D."/>
            <person name="Simon A."/>
            <person name="Yun M.H."/>
        </authorList>
    </citation>
    <scope>NUCLEOTIDE SEQUENCE</scope>
    <source>
        <strain evidence="2">20211129_DDA</strain>
        <tissue evidence="2">Liver</tissue>
    </source>
</reference>
<dbReference type="EMBL" id="JANPWB010000016">
    <property type="protein sequence ID" value="KAJ1083083.1"/>
    <property type="molecule type" value="Genomic_DNA"/>
</dbReference>
<protein>
    <submittedName>
        <fullName evidence="2">Uncharacterized protein</fullName>
    </submittedName>
</protein>
<evidence type="ECO:0000313" key="3">
    <source>
        <dbReference type="Proteomes" id="UP001066276"/>
    </source>
</evidence>
<sequence>MEEPGSGNADLRGKEKPPFMGGEARYSEEEGSGADRTQREDEVETGGGTDISAAREANRGTPATLLEKRGTPRCLQLTN</sequence>